<reference evidence="3" key="1">
    <citation type="submission" date="2016-10" db="EMBL/GenBank/DDBJ databases">
        <authorList>
            <person name="Varghese N."/>
            <person name="Submissions S."/>
        </authorList>
    </citation>
    <scope>NUCLEOTIDE SEQUENCE [LARGE SCALE GENOMIC DNA]</scope>
    <source>
        <strain evidence="3">DSM 26893</strain>
    </source>
</reference>
<dbReference type="Proteomes" id="UP000199372">
    <property type="component" value="Unassembled WGS sequence"/>
</dbReference>
<accession>A0A1H8AGX7</accession>
<dbReference type="InterPro" id="IPR050312">
    <property type="entry name" value="IolE/XylAMocC-like"/>
</dbReference>
<dbReference type="GO" id="GO:0016853">
    <property type="term" value="F:isomerase activity"/>
    <property type="evidence" value="ECO:0007669"/>
    <property type="project" value="UniProtKB-KW"/>
</dbReference>
<protein>
    <submittedName>
        <fullName evidence="2">2-keto-myo-inositol isomerase</fullName>
    </submittedName>
</protein>
<dbReference type="Pfam" id="PF01261">
    <property type="entry name" value="AP_endonuc_2"/>
    <property type="match status" value="1"/>
</dbReference>
<name>A0A1H8AGX7_9RHOB</name>
<keyword evidence="3" id="KW-1185">Reference proteome</keyword>
<evidence type="ECO:0000259" key="1">
    <source>
        <dbReference type="Pfam" id="PF01261"/>
    </source>
</evidence>
<feature type="domain" description="Xylose isomerase-like TIM barrel" evidence="1">
    <location>
        <begin position="25"/>
        <end position="270"/>
    </location>
</feature>
<evidence type="ECO:0000313" key="3">
    <source>
        <dbReference type="Proteomes" id="UP000199372"/>
    </source>
</evidence>
<gene>
    <name evidence="2" type="ORF">SAMN04488011_101153</name>
</gene>
<dbReference type="InterPro" id="IPR013022">
    <property type="entry name" value="Xyl_isomerase-like_TIM-brl"/>
</dbReference>
<keyword evidence="2" id="KW-0413">Isomerase</keyword>
<dbReference type="Gene3D" id="3.20.20.150">
    <property type="entry name" value="Divalent-metal-dependent TIM barrel enzymes"/>
    <property type="match status" value="1"/>
</dbReference>
<organism evidence="2 3">
    <name type="scientific">Palleronia pelagia</name>
    <dbReference type="NCBI Taxonomy" id="387096"/>
    <lineage>
        <taxon>Bacteria</taxon>
        <taxon>Pseudomonadati</taxon>
        <taxon>Pseudomonadota</taxon>
        <taxon>Alphaproteobacteria</taxon>
        <taxon>Rhodobacterales</taxon>
        <taxon>Roseobacteraceae</taxon>
        <taxon>Palleronia</taxon>
    </lineage>
</organism>
<evidence type="ECO:0000313" key="2">
    <source>
        <dbReference type="EMBL" id="SEM69736.1"/>
    </source>
</evidence>
<dbReference type="PANTHER" id="PTHR12110">
    <property type="entry name" value="HYDROXYPYRUVATE ISOMERASE"/>
    <property type="match status" value="1"/>
</dbReference>
<dbReference type="SUPFAM" id="SSF51658">
    <property type="entry name" value="Xylose isomerase-like"/>
    <property type="match status" value="1"/>
</dbReference>
<dbReference type="EMBL" id="FOCM01000001">
    <property type="protein sequence ID" value="SEM69736.1"/>
    <property type="molecule type" value="Genomic_DNA"/>
</dbReference>
<proteinExistence type="predicted"/>
<sequence length="273" mass="29936">MPDAELIQFALNQKTLPETPFLAFLDLAADLGCVGVEARIDLGRPLFDGLPAAEAGDRIRERGLRLVGISEVFPFKDWTEERRALTKSLLRSASEAGAETISLIPRVDGKGPSMFGSPARHQDIVSQILSMTDDHDISLLIEPIGFPGSSIRFHSEVADCISQLDASDRVGILHDTFQHSLSGDGEILVEHLRHVHISGLPDGRGPLTEADDAKRVLIDENDRTGAARQISHLITKGYRGPFSFEATARDARYRENPHTSISASMAFLRDFSK</sequence>
<dbReference type="OrthoDB" id="2274384at2"/>
<dbReference type="InterPro" id="IPR036237">
    <property type="entry name" value="Xyl_isomerase-like_sf"/>
</dbReference>
<dbReference type="RefSeq" id="WP_091843161.1">
    <property type="nucleotide sequence ID" value="NZ_FOCM01000001.1"/>
</dbReference>
<dbReference type="AlphaFoldDB" id="A0A1H8AGX7"/>